<dbReference type="PANTHER" id="PTHR28181:SF2">
    <property type="entry name" value="PHOSPHORIC MONOESTER HYDROLASE"/>
    <property type="match status" value="1"/>
</dbReference>
<dbReference type="EMBL" id="MEXM01000012">
    <property type="protein sequence ID" value="OGD01364.1"/>
    <property type="molecule type" value="Genomic_DNA"/>
</dbReference>
<dbReference type="Gene3D" id="3.40.50.1000">
    <property type="entry name" value="HAD superfamily/HAD-like"/>
    <property type="match status" value="1"/>
</dbReference>
<comment type="caution">
    <text evidence="1">The sequence shown here is derived from an EMBL/GenBank/DDBJ whole genome shotgun (WGS) entry which is preliminary data.</text>
</comment>
<dbReference type="InterPro" id="IPR036412">
    <property type="entry name" value="HAD-like_sf"/>
</dbReference>
<dbReference type="AlphaFoldDB" id="A0A1F4Z7F3"/>
<evidence type="ECO:0000313" key="2">
    <source>
        <dbReference type="Proteomes" id="UP000176822"/>
    </source>
</evidence>
<reference evidence="1 2" key="1">
    <citation type="journal article" date="2016" name="Nat. Commun.">
        <title>Thousands of microbial genomes shed light on interconnected biogeochemical processes in an aquifer system.</title>
        <authorList>
            <person name="Anantharaman K."/>
            <person name="Brown C.T."/>
            <person name="Hug L.A."/>
            <person name="Sharon I."/>
            <person name="Castelle C.J."/>
            <person name="Probst A.J."/>
            <person name="Thomas B.C."/>
            <person name="Singh A."/>
            <person name="Wilkins M.J."/>
            <person name="Karaoz U."/>
            <person name="Brodie E.L."/>
            <person name="Williams K.H."/>
            <person name="Hubbard S.S."/>
            <person name="Banfield J.F."/>
        </authorList>
    </citation>
    <scope>NUCLEOTIDE SEQUENCE [LARGE SCALE GENOMIC DNA]</scope>
</reference>
<dbReference type="Pfam" id="PF12710">
    <property type="entry name" value="HAD"/>
    <property type="match status" value="1"/>
</dbReference>
<dbReference type="SUPFAM" id="SSF56784">
    <property type="entry name" value="HAD-like"/>
    <property type="match status" value="1"/>
</dbReference>
<dbReference type="Proteomes" id="UP000176822">
    <property type="component" value="Unassembled WGS sequence"/>
</dbReference>
<accession>A0A1F4Z7F3</accession>
<evidence type="ECO:0008006" key="3">
    <source>
        <dbReference type="Google" id="ProtNLM"/>
    </source>
</evidence>
<sequence length="226" mass="26038">MKKKLYICDFDGTVTLQDVTDTLMIASGGDKWMNAGKLYDDKKIWHKTMNRHFARLLKLGPTEVGTYVKSNIKIRPGFNEFAEKCKKNSIPLIIASSGWDIYIRTLLHKLDPYFVDTIDEYEPEDLGYRPAVIANRIAYDTDAQRWELHFPFPKYQCRISSPCKGMIARRYIGKGFKVYAIGNSYSDICMAKNANRIFTTGSLTDICRKLHLSYTPFTDFFQIPAI</sequence>
<organism evidence="1 2">
    <name type="scientific">Candidatus Amesbacteria bacterium RIFCSPLOWO2_01_FULL_47_33</name>
    <dbReference type="NCBI Taxonomy" id="1797258"/>
    <lineage>
        <taxon>Bacteria</taxon>
        <taxon>Candidatus Amesiibacteriota</taxon>
    </lineage>
</organism>
<dbReference type="NCBIfam" id="TIGR01488">
    <property type="entry name" value="HAD-SF-IB"/>
    <property type="match status" value="1"/>
</dbReference>
<dbReference type="InterPro" id="IPR050849">
    <property type="entry name" value="HAD-like_hydrolase_phosphatase"/>
</dbReference>
<protein>
    <recommendedName>
        <fullName evidence="3">Phosphoserine phosphatase</fullName>
    </recommendedName>
</protein>
<evidence type="ECO:0000313" key="1">
    <source>
        <dbReference type="EMBL" id="OGD01364.1"/>
    </source>
</evidence>
<dbReference type="InterPro" id="IPR023214">
    <property type="entry name" value="HAD_sf"/>
</dbReference>
<gene>
    <name evidence="1" type="ORF">A2972_03255</name>
</gene>
<dbReference type="PANTHER" id="PTHR28181">
    <property type="entry name" value="UPF0655 PROTEIN YCR015C"/>
    <property type="match status" value="1"/>
</dbReference>
<proteinExistence type="predicted"/>
<name>A0A1F4Z7F3_9BACT</name>
<dbReference type="Gene3D" id="3.90.1470.20">
    <property type="match status" value="1"/>
</dbReference>